<feature type="compositionally biased region" description="Polar residues" evidence="7">
    <location>
        <begin position="440"/>
        <end position="456"/>
    </location>
</feature>
<feature type="domain" description="ATP-dependent RNA helicase Ski2/MTR4 C-terminal" evidence="8">
    <location>
        <begin position="117"/>
        <end position="293"/>
    </location>
</feature>
<dbReference type="Proteomes" id="UP000189229">
    <property type="component" value="Unassembled WGS sequence"/>
</dbReference>
<evidence type="ECO:0000256" key="5">
    <source>
        <dbReference type="ARBA" id="ARBA00022840"/>
    </source>
</evidence>
<dbReference type="EMBL" id="MVBM01000004">
    <property type="protein sequence ID" value="OOK74104.1"/>
    <property type="molecule type" value="Genomic_DNA"/>
</dbReference>
<feature type="compositionally biased region" description="Basic and acidic residues" evidence="7">
    <location>
        <begin position="42"/>
        <end position="52"/>
    </location>
</feature>
<dbReference type="GO" id="GO:0005524">
    <property type="term" value="F:ATP binding"/>
    <property type="evidence" value="ECO:0007669"/>
    <property type="project" value="UniProtKB-KW"/>
</dbReference>
<dbReference type="AlphaFoldDB" id="A0A1V3X4B5"/>
<protein>
    <recommendedName>
        <fullName evidence="6">Probable helicase HelY</fullName>
    </recommendedName>
</protein>
<organism evidence="9 10">
    <name type="scientific">Mycobacterium kansasii</name>
    <dbReference type="NCBI Taxonomy" id="1768"/>
    <lineage>
        <taxon>Bacteria</taxon>
        <taxon>Bacillati</taxon>
        <taxon>Actinomycetota</taxon>
        <taxon>Actinomycetes</taxon>
        <taxon>Mycobacteriales</taxon>
        <taxon>Mycobacteriaceae</taxon>
        <taxon>Mycobacterium</taxon>
    </lineage>
</organism>
<feature type="region of interest" description="Disordered" evidence="7">
    <location>
        <begin position="23"/>
        <end position="52"/>
    </location>
</feature>
<feature type="compositionally biased region" description="Low complexity" evidence="7">
    <location>
        <begin position="279"/>
        <end position="290"/>
    </location>
</feature>
<keyword evidence="4" id="KW-0347">Helicase</keyword>
<sequence length="475" mass="51666">MALPKRIEYRQPRVRRDLASALRSAAAGLPAPADRRGKKRTRQDPDLESLREQLRRHPCHHAGDVEVQVRQAERYLRIERDNTQLQRKVAAATNSLARTFDRIVGLLTERQFIHGPPTDPEVTDDGRLLARIYSESDLLVAECLRTGAWAGLKPPELAAVVSAVLYESRGSDEPSGVEAPTPGLRQALRQTARLSAQLRADEQTHRISQSREPDDGFVNVIYRWARTGDLGAALAAADVSGTGSPLSAGDFVRWCRQVLDLLDQVRNAARTPRCAPWQSAPSTTSGAASSRLTPGRLARSYGYVRNVTAGGPGEAMSGPQGSDPRQSWQPPGQGDHSSDPTMAGSPWQQQPTQDATWQTPAYTPAEYPQYQQPVDPAYPQQYPQSAPAYGQPDFGSQATQFGAPPQFGQPGQYGQAAQPGQYGQPAQYGQPGQYGRPASPANTVSQVNIPGNTLPTTRRRRAPSVRWRSSAASSA</sequence>
<dbReference type="SMART" id="SM01142">
    <property type="entry name" value="DSHCT"/>
    <property type="match status" value="1"/>
</dbReference>
<keyword evidence="5" id="KW-0067">ATP-binding</keyword>
<keyword evidence="3" id="KW-0378">Hydrolase</keyword>
<dbReference type="Gene3D" id="1.10.3380.30">
    <property type="match status" value="1"/>
</dbReference>
<dbReference type="FunFam" id="1.10.3380.30:FF:000012">
    <property type="entry name" value="Probable helicase HelY"/>
    <property type="match status" value="1"/>
</dbReference>
<comment type="similarity">
    <text evidence="1">Belongs to the helicase family. SKI2 subfamily.</text>
</comment>
<evidence type="ECO:0000256" key="3">
    <source>
        <dbReference type="ARBA" id="ARBA00022801"/>
    </source>
</evidence>
<keyword evidence="2" id="KW-0547">Nucleotide-binding</keyword>
<dbReference type="GO" id="GO:0016787">
    <property type="term" value="F:hydrolase activity"/>
    <property type="evidence" value="ECO:0007669"/>
    <property type="project" value="UniProtKB-KW"/>
</dbReference>
<evidence type="ECO:0000259" key="8">
    <source>
        <dbReference type="SMART" id="SM01142"/>
    </source>
</evidence>
<gene>
    <name evidence="9" type="ORF">BZL30_4425</name>
</gene>
<evidence type="ECO:0000256" key="6">
    <source>
        <dbReference type="ARBA" id="ARBA00067911"/>
    </source>
</evidence>
<feature type="region of interest" description="Disordered" evidence="7">
    <location>
        <begin position="306"/>
        <end position="475"/>
    </location>
</feature>
<reference evidence="9 10" key="1">
    <citation type="submission" date="2017-02" db="EMBL/GenBank/DDBJ databases">
        <title>Complete genome sequences of Mycobacterium kansasii strains isolated from rhesus macaques.</title>
        <authorList>
            <person name="Panda A."/>
            <person name="Nagaraj S."/>
            <person name="Zhao X."/>
            <person name="Tettelin H."/>
            <person name="Detolla L.J."/>
        </authorList>
    </citation>
    <scope>NUCLEOTIDE SEQUENCE [LARGE SCALE GENOMIC DNA]</scope>
    <source>
        <strain evidence="9 10">11-3813</strain>
    </source>
</reference>
<feature type="compositionally biased region" description="Low complexity" evidence="7">
    <location>
        <begin position="23"/>
        <end position="32"/>
    </location>
</feature>
<feature type="compositionally biased region" description="Polar residues" evidence="7">
    <location>
        <begin position="346"/>
        <end position="361"/>
    </location>
</feature>
<dbReference type="Pfam" id="PF08148">
    <property type="entry name" value="DSHCT"/>
    <property type="match status" value="1"/>
</dbReference>
<evidence type="ECO:0000256" key="1">
    <source>
        <dbReference type="ARBA" id="ARBA00010140"/>
    </source>
</evidence>
<feature type="compositionally biased region" description="Low complexity" evidence="7">
    <location>
        <begin position="400"/>
        <end position="435"/>
    </location>
</feature>
<evidence type="ECO:0000256" key="2">
    <source>
        <dbReference type="ARBA" id="ARBA00022741"/>
    </source>
</evidence>
<name>A0A1V3X4B5_MYCKA</name>
<feature type="compositionally biased region" description="Low complexity" evidence="7">
    <location>
        <begin position="377"/>
        <end position="392"/>
    </location>
</feature>
<feature type="region of interest" description="Disordered" evidence="7">
    <location>
        <begin position="270"/>
        <end position="293"/>
    </location>
</feature>
<comment type="caution">
    <text evidence="9">The sequence shown here is derived from an EMBL/GenBank/DDBJ whole genome shotgun (WGS) entry which is preliminary data.</text>
</comment>
<evidence type="ECO:0000256" key="4">
    <source>
        <dbReference type="ARBA" id="ARBA00022806"/>
    </source>
</evidence>
<dbReference type="InterPro" id="IPR012961">
    <property type="entry name" value="Ski2/MTR4_C"/>
</dbReference>
<feature type="compositionally biased region" description="Low complexity" evidence="7">
    <location>
        <begin position="464"/>
        <end position="475"/>
    </location>
</feature>
<evidence type="ECO:0000313" key="9">
    <source>
        <dbReference type="EMBL" id="OOK74104.1"/>
    </source>
</evidence>
<proteinExistence type="inferred from homology"/>
<evidence type="ECO:0000313" key="10">
    <source>
        <dbReference type="Proteomes" id="UP000189229"/>
    </source>
</evidence>
<feature type="compositionally biased region" description="Polar residues" evidence="7">
    <location>
        <begin position="319"/>
        <end position="330"/>
    </location>
</feature>
<accession>A0A1V3X4B5</accession>
<dbReference type="GO" id="GO:0004386">
    <property type="term" value="F:helicase activity"/>
    <property type="evidence" value="ECO:0007669"/>
    <property type="project" value="UniProtKB-KW"/>
</dbReference>
<evidence type="ECO:0000256" key="7">
    <source>
        <dbReference type="SAM" id="MobiDB-lite"/>
    </source>
</evidence>